<keyword evidence="4" id="KW-1185">Reference proteome</keyword>
<name>A0A210QI41_MIZYE</name>
<dbReference type="PROSITE" id="PS50234">
    <property type="entry name" value="VWFA"/>
    <property type="match status" value="1"/>
</dbReference>
<accession>A0A210QI41</accession>
<dbReference type="SMART" id="SM00327">
    <property type="entry name" value="VWA"/>
    <property type="match status" value="1"/>
</dbReference>
<dbReference type="EMBL" id="NEDP02003547">
    <property type="protein sequence ID" value="OWF48410.1"/>
    <property type="molecule type" value="Genomic_DNA"/>
</dbReference>
<sequence>MISALFLLVVTISTIDGMPYSLDEEATRLLERRGKPVVCDAGKPGSIAFVFDTADGTNDFDDQKDYAAKIAKFLPENGKVSVAGLVYGGSTATTIPLGSETTYDRLVSAINGISEEEHGPRNEAAALTAAAGLLKDSSGEKAIVLFVDGSAADAAAAKAEVEKLEGNEITVFFAFPKSLYSSLETELKEIATEPYSLSLNAMNSLSLAESIGIEFDIKYSC</sequence>
<feature type="signal peptide" evidence="1">
    <location>
        <begin position="1"/>
        <end position="17"/>
    </location>
</feature>
<dbReference type="InterPro" id="IPR002035">
    <property type="entry name" value="VWF_A"/>
</dbReference>
<evidence type="ECO:0000256" key="1">
    <source>
        <dbReference type="SAM" id="SignalP"/>
    </source>
</evidence>
<dbReference type="AlphaFoldDB" id="A0A210QI41"/>
<dbReference type="Gene3D" id="3.40.50.410">
    <property type="entry name" value="von Willebrand factor, type A domain"/>
    <property type="match status" value="1"/>
</dbReference>
<organism evidence="3 4">
    <name type="scientific">Mizuhopecten yessoensis</name>
    <name type="common">Japanese scallop</name>
    <name type="synonym">Patinopecten yessoensis</name>
    <dbReference type="NCBI Taxonomy" id="6573"/>
    <lineage>
        <taxon>Eukaryota</taxon>
        <taxon>Metazoa</taxon>
        <taxon>Spiralia</taxon>
        <taxon>Lophotrochozoa</taxon>
        <taxon>Mollusca</taxon>
        <taxon>Bivalvia</taxon>
        <taxon>Autobranchia</taxon>
        <taxon>Pteriomorphia</taxon>
        <taxon>Pectinida</taxon>
        <taxon>Pectinoidea</taxon>
        <taxon>Pectinidae</taxon>
        <taxon>Mizuhopecten</taxon>
    </lineage>
</organism>
<dbReference type="InterPro" id="IPR036465">
    <property type="entry name" value="vWFA_dom_sf"/>
</dbReference>
<feature type="chain" id="PRO_5012351984" description="VWFA domain-containing protein" evidence="1">
    <location>
        <begin position="18"/>
        <end position="221"/>
    </location>
</feature>
<dbReference type="SUPFAM" id="SSF53300">
    <property type="entry name" value="vWA-like"/>
    <property type="match status" value="1"/>
</dbReference>
<dbReference type="Pfam" id="PF00092">
    <property type="entry name" value="VWA"/>
    <property type="match status" value="1"/>
</dbReference>
<keyword evidence="1" id="KW-0732">Signal</keyword>
<feature type="domain" description="VWFA" evidence="2">
    <location>
        <begin position="46"/>
        <end position="217"/>
    </location>
</feature>
<reference evidence="3 4" key="1">
    <citation type="journal article" date="2017" name="Nat. Ecol. Evol.">
        <title>Scallop genome provides insights into evolution of bilaterian karyotype and development.</title>
        <authorList>
            <person name="Wang S."/>
            <person name="Zhang J."/>
            <person name="Jiao W."/>
            <person name="Li J."/>
            <person name="Xun X."/>
            <person name="Sun Y."/>
            <person name="Guo X."/>
            <person name="Huan P."/>
            <person name="Dong B."/>
            <person name="Zhang L."/>
            <person name="Hu X."/>
            <person name="Sun X."/>
            <person name="Wang J."/>
            <person name="Zhao C."/>
            <person name="Wang Y."/>
            <person name="Wang D."/>
            <person name="Huang X."/>
            <person name="Wang R."/>
            <person name="Lv J."/>
            <person name="Li Y."/>
            <person name="Zhang Z."/>
            <person name="Liu B."/>
            <person name="Lu W."/>
            <person name="Hui Y."/>
            <person name="Liang J."/>
            <person name="Zhou Z."/>
            <person name="Hou R."/>
            <person name="Li X."/>
            <person name="Liu Y."/>
            <person name="Li H."/>
            <person name="Ning X."/>
            <person name="Lin Y."/>
            <person name="Zhao L."/>
            <person name="Xing Q."/>
            <person name="Dou J."/>
            <person name="Li Y."/>
            <person name="Mao J."/>
            <person name="Guo H."/>
            <person name="Dou H."/>
            <person name="Li T."/>
            <person name="Mu C."/>
            <person name="Jiang W."/>
            <person name="Fu Q."/>
            <person name="Fu X."/>
            <person name="Miao Y."/>
            <person name="Liu J."/>
            <person name="Yu Q."/>
            <person name="Li R."/>
            <person name="Liao H."/>
            <person name="Li X."/>
            <person name="Kong Y."/>
            <person name="Jiang Z."/>
            <person name="Chourrout D."/>
            <person name="Li R."/>
            <person name="Bao Z."/>
        </authorList>
    </citation>
    <scope>NUCLEOTIDE SEQUENCE [LARGE SCALE GENOMIC DNA]</scope>
    <source>
        <strain evidence="3 4">PY_sf001</strain>
    </source>
</reference>
<dbReference type="Proteomes" id="UP000242188">
    <property type="component" value="Unassembled WGS sequence"/>
</dbReference>
<gene>
    <name evidence="3" type="ORF">KP79_PYT14767</name>
</gene>
<comment type="caution">
    <text evidence="3">The sequence shown here is derived from an EMBL/GenBank/DDBJ whole genome shotgun (WGS) entry which is preliminary data.</text>
</comment>
<evidence type="ECO:0000259" key="2">
    <source>
        <dbReference type="PROSITE" id="PS50234"/>
    </source>
</evidence>
<protein>
    <recommendedName>
        <fullName evidence="2">VWFA domain-containing protein</fullName>
    </recommendedName>
</protein>
<proteinExistence type="predicted"/>
<dbReference type="OrthoDB" id="10368904at2759"/>
<evidence type="ECO:0000313" key="4">
    <source>
        <dbReference type="Proteomes" id="UP000242188"/>
    </source>
</evidence>
<evidence type="ECO:0000313" key="3">
    <source>
        <dbReference type="EMBL" id="OWF48410.1"/>
    </source>
</evidence>